<dbReference type="Pfam" id="PF00098">
    <property type="entry name" value="zf-CCHC"/>
    <property type="match status" value="1"/>
</dbReference>
<organism evidence="2">
    <name type="scientific">Zea mays</name>
    <name type="common">Maize</name>
    <dbReference type="NCBI Taxonomy" id="4577"/>
    <lineage>
        <taxon>Eukaryota</taxon>
        <taxon>Viridiplantae</taxon>
        <taxon>Streptophyta</taxon>
        <taxon>Embryophyta</taxon>
        <taxon>Tracheophyta</taxon>
        <taxon>Spermatophyta</taxon>
        <taxon>Magnoliopsida</taxon>
        <taxon>Liliopsida</taxon>
        <taxon>Poales</taxon>
        <taxon>Poaceae</taxon>
        <taxon>PACMAD clade</taxon>
        <taxon>Panicoideae</taxon>
        <taxon>Andropogonodae</taxon>
        <taxon>Andropogoneae</taxon>
        <taxon>Tripsacinae</taxon>
        <taxon>Zea</taxon>
    </lineage>
</organism>
<dbReference type="EMBL" id="CM007648">
    <property type="protein sequence ID" value="ONM15204.1"/>
    <property type="molecule type" value="Genomic_DNA"/>
</dbReference>
<name>A0A1D6E3V4_MAIZE</name>
<protein>
    <submittedName>
        <fullName evidence="2">Pectinesterase</fullName>
    </submittedName>
</protein>
<gene>
    <name evidence="2" type="ORF">ZEAMMB73_Zm00001d002726</name>
</gene>
<evidence type="ECO:0000256" key="1">
    <source>
        <dbReference type="SAM" id="MobiDB-lite"/>
    </source>
</evidence>
<feature type="compositionally biased region" description="Low complexity" evidence="1">
    <location>
        <begin position="82"/>
        <end position="99"/>
    </location>
</feature>
<dbReference type="InterPro" id="IPR036875">
    <property type="entry name" value="Znf_CCHC_sf"/>
</dbReference>
<dbReference type="Pfam" id="PF14223">
    <property type="entry name" value="Retrotran_gag_2"/>
    <property type="match status" value="1"/>
</dbReference>
<feature type="compositionally biased region" description="Basic and acidic residues" evidence="1">
    <location>
        <begin position="1"/>
        <end position="14"/>
    </location>
</feature>
<sequence length="422" mass="48370">MSGDHAKKEMETGEKPTTSHGSTSSEESHTKRKEKKKDSSKRKEKKSSSSHHKEKKEKSSSHKPHRRGDKHKRMRKVVYYETDTSSTSTSDSDAPSVTSKRQERKKYSKIPLRYPRISKHTPLLSVPLGKPPTFDGEDYARWSDLMRFHLTSLHKSIWDVVEFGAQVPSVGDENYDEDEVAQIEHFNSQATTILLASLSREEYNKVQGLKSAKEIWDVLKTAHEGDELTKITKQETIEGELGRFRLRKGEEPQHMYNRLKTLVNQVRNLGSVKWDDHEMVKVILRSLIFLNPTQVQLIRGNPRYTKMTPEEVIGNFVSFECMIEGSRKINELDDATTSEAQPVAFKATEEKKEESTPSRQPIDASKLDNEEMALVIKSFRQILKQRRGKDYKSRSKKVCYKCGKPGHFIAKCPISSDSDRGD</sequence>
<dbReference type="SMART" id="SM00343">
    <property type="entry name" value="ZnF_C2HC"/>
    <property type="match status" value="1"/>
</dbReference>
<dbReference type="GO" id="GO:0003676">
    <property type="term" value="F:nucleic acid binding"/>
    <property type="evidence" value="ECO:0007669"/>
    <property type="project" value="InterPro"/>
</dbReference>
<feature type="non-terminal residue" evidence="2">
    <location>
        <position position="422"/>
    </location>
</feature>
<evidence type="ECO:0000313" key="2">
    <source>
        <dbReference type="EMBL" id="ONM15204.1"/>
    </source>
</evidence>
<dbReference type="SUPFAM" id="SSF57756">
    <property type="entry name" value="Retrovirus zinc finger-like domains"/>
    <property type="match status" value="1"/>
</dbReference>
<dbReference type="AlphaFoldDB" id="A0A1D6E3V4"/>
<dbReference type="PROSITE" id="PS50158">
    <property type="entry name" value="ZF_CCHC"/>
    <property type="match status" value="1"/>
</dbReference>
<feature type="region of interest" description="Disordered" evidence="1">
    <location>
        <begin position="1"/>
        <end position="107"/>
    </location>
</feature>
<feature type="compositionally biased region" description="Basic residues" evidence="1">
    <location>
        <begin position="30"/>
        <end position="76"/>
    </location>
</feature>
<feature type="compositionally biased region" description="Basic and acidic residues" evidence="1">
    <location>
        <begin position="347"/>
        <end position="356"/>
    </location>
</feature>
<accession>A0A1D6E3V4</accession>
<dbReference type="Gene3D" id="4.10.60.10">
    <property type="entry name" value="Zinc finger, CCHC-type"/>
    <property type="match status" value="1"/>
</dbReference>
<dbReference type="InterPro" id="IPR001878">
    <property type="entry name" value="Znf_CCHC"/>
</dbReference>
<dbReference type="PANTHER" id="PTHR35317">
    <property type="entry name" value="OS04G0629600 PROTEIN"/>
    <property type="match status" value="1"/>
</dbReference>
<proteinExistence type="predicted"/>
<feature type="region of interest" description="Disordered" evidence="1">
    <location>
        <begin position="345"/>
        <end position="365"/>
    </location>
</feature>
<dbReference type="PANTHER" id="PTHR35317:SF23">
    <property type="entry name" value="OS04G0629600 PROTEIN"/>
    <property type="match status" value="1"/>
</dbReference>
<dbReference type="GO" id="GO:0008270">
    <property type="term" value="F:zinc ion binding"/>
    <property type="evidence" value="ECO:0007669"/>
    <property type="project" value="InterPro"/>
</dbReference>
<reference evidence="2" key="1">
    <citation type="submission" date="2015-12" db="EMBL/GenBank/DDBJ databases">
        <title>Update maize B73 reference genome by single molecule sequencing technologies.</title>
        <authorList>
            <consortium name="Maize Genome Sequencing Project"/>
            <person name="Ware D."/>
        </authorList>
    </citation>
    <scope>NUCLEOTIDE SEQUENCE [LARGE SCALE GENOMIC DNA]</scope>
    <source>
        <tissue evidence="2">Seedling</tissue>
    </source>
</reference>